<dbReference type="GO" id="GO:0030213">
    <property type="term" value="P:hyaluronan biosynthetic process"/>
    <property type="evidence" value="ECO:0007669"/>
    <property type="project" value="TreeGrafter"/>
</dbReference>
<evidence type="ECO:0000256" key="3">
    <source>
        <dbReference type="ARBA" id="ARBA00006782"/>
    </source>
</evidence>
<feature type="transmembrane region" description="Helical" evidence="15">
    <location>
        <begin position="30"/>
        <end position="50"/>
    </location>
</feature>
<evidence type="ECO:0000256" key="12">
    <source>
        <dbReference type="ARBA" id="ARBA00043237"/>
    </source>
</evidence>
<evidence type="ECO:0000256" key="8">
    <source>
        <dbReference type="ARBA" id="ARBA00023136"/>
    </source>
</evidence>
<keyword evidence="6" id="KW-0328">Glycosyltransferase</keyword>
<dbReference type="PANTHER" id="PTHR22913:SF12">
    <property type="entry name" value="MANNURONAN SYNTHASE"/>
    <property type="match status" value="1"/>
</dbReference>
<accession>A0A9X4XHF6</accession>
<evidence type="ECO:0000256" key="11">
    <source>
        <dbReference type="ARBA" id="ARBA00042148"/>
    </source>
</evidence>
<comment type="subcellular location">
    <subcellularLocation>
        <location evidence="1">Cell membrane</location>
    </subcellularLocation>
</comment>
<feature type="transmembrane region" description="Helical" evidence="15">
    <location>
        <begin position="378"/>
        <end position="403"/>
    </location>
</feature>
<evidence type="ECO:0000256" key="5">
    <source>
        <dbReference type="ARBA" id="ARBA00022475"/>
    </source>
</evidence>
<evidence type="ECO:0000256" key="4">
    <source>
        <dbReference type="ARBA" id="ARBA00012207"/>
    </source>
</evidence>
<sequence length="413" mass="47643">MKKQKVIIYSVFIVFLLLIVLLNMKSSTQHQMISVYGGIMLAYLMFKMVLAFNYKHVEKDFDTDKKVSVLVPVYNEKTELLMETITTIMQQTYPIHSIYVFDDGSSDTSAIEAVEAYKLTLGSEAEKIHIYKSPVNVGKRMGQIYGIKRSEADFFVTVDSDCFLHNNAIEELMKPFNDPTVYAVSGHVIARNRKVNLLTTLIDMRYENAFRVERAAQSVTGNILVCSGPLSAYRREVLVDNLEKYESQMFLGAPVQYGDDRCLTNYAIQYGKTVYQSTAICETDVPESLSKFLKQQVRWNKSFFRESIIGLKIGFKKPFVLFWIILELGLWLTFSIALILGVYYQVTNFAWTLIFYTICMSCLTAYSRNVFYIIRQPFLFLLAPLYGIIHMTCLLPIRIYALFTLRDKKWGTR</sequence>
<evidence type="ECO:0000259" key="16">
    <source>
        <dbReference type="Pfam" id="PF00535"/>
    </source>
</evidence>
<dbReference type="InterPro" id="IPR029044">
    <property type="entry name" value="Nucleotide-diphossugar_trans"/>
</dbReference>
<keyword evidence="7" id="KW-0808">Transferase</keyword>
<comment type="caution">
    <text evidence="17">The sequence shown here is derived from an EMBL/GenBank/DDBJ whole genome shotgun (WGS) entry which is preliminary data.</text>
</comment>
<keyword evidence="8 15" id="KW-0472">Membrane</keyword>
<dbReference type="GO" id="GO:0005886">
    <property type="term" value="C:plasma membrane"/>
    <property type="evidence" value="ECO:0007669"/>
    <property type="project" value="UniProtKB-SubCell"/>
</dbReference>
<comment type="catalytic activity">
    <reaction evidence="13">
        <text>[hyaluronan](n) + UDP-N-acetyl-alpha-D-glucosamine = N-acetyl-beta-D-glucosaminyl-(1-&gt;4)-[hyaluronan](n) + UDP + H(+)</text>
        <dbReference type="Rhea" id="RHEA:20465"/>
        <dbReference type="Rhea" id="RHEA-COMP:12583"/>
        <dbReference type="Rhea" id="RHEA-COMP:12585"/>
        <dbReference type="ChEBI" id="CHEBI:15378"/>
        <dbReference type="ChEBI" id="CHEBI:57705"/>
        <dbReference type="ChEBI" id="CHEBI:58223"/>
        <dbReference type="ChEBI" id="CHEBI:132153"/>
        <dbReference type="ChEBI" id="CHEBI:132154"/>
        <dbReference type="EC" id="2.4.1.212"/>
    </reaction>
</comment>
<reference evidence="17 18" key="1">
    <citation type="journal article" date="2019" name="Nat. Med.">
        <title>A library of human gut bacterial isolates paired with longitudinal multiomics data enables mechanistic microbiome research.</title>
        <authorList>
            <person name="Poyet M."/>
            <person name="Groussin M."/>
            <person name="Gibbons S.M."/>
            <person name="Avila-Pacheco J."/>
            <person name="Jiang X."/>
            <person name="Kearney S.M."/>
            <person name="Perrotta A.R."/>
            <person name="Berdy B."/>
            <person name="Zhao S."/>
            <person name="Lieberman T.D."/>
            <person name="Swanson P.K."/>
            <person name="Smith M."/>
            <person name="Roesemann S."/>
            <person name="Alexander J.E."/>
            <person name="Rich S.A."/>
            <person name="Livny J."/>
            <person name="Vlamakis H."/>
            <person name="Clish C."/>
            <person name="Bullock K."/>
            <person name="Deik A."/>
            <person name="Scott J."/>
            <person name="Pierce K.A."/>
            <person name="Xavier R.J."/>
            <person name="Alm E.J."/>
        </authorList>
    </citation>
    <scope>NUCLEOTIDE SEQUENCE [LARGE SCALE GENOMIC DNA]</scope>
    <source>
        <strain evidence="17 18">BIOML-A198</strain>
    </source>
</reference>
<dbReference type="EC" id="2.4.1.212" evidence="4"/>
<name>A0A9X4XHF6_9FIRM</name>
<dbReference type="SUPFAM" id="SSF53448">
    <property type="entry name" value="Nucleotide-diphospho-sugar transferases"/>
    <property type="match status" value="1"/>
</dbReference>
<dbReference type="PANTHER" id="PTHR22913">
    <property type="entry name" value="HYALURONAN SYNTHASE"/>
    <property type="match status" value="1"/>
</dbReference>
<evidence type="ECO:0000256" key="10">
    <source>
        <dbReference type="ARBA" id="ARBA00040508"/>
    </source>
</evidence>
<comment type="pathway">
    <text evidence="2">Glycan biosynthesis; hyaluronan biosynthesis.</text>
</comment>
<feature type="transmembrane region" description="Helical" evidence="15">
    <location>
        <begin position="7"/>
        <end position="24"/>
    </location>
</feature>
<feature type="domain" description="Glycosyltransferase 2-like" evidence="16">
    <location>
        <begin position="68"/>
        <end position="238"/>
    </location>
</feature>
<evidence type="ECO:0000256" key="9">
    <source>
        <dbReference type="ARBA" id="ARBA00037408"/>
    </source>
</evidence>
<dbReference type="RefSeq" id="WP_006784126.1">
    <property type="nucleotide sequence ID" value="NZ_JAMQUV010000062.1"/>
</dbReference>
<dbReference type="AlphaFoldDB" id="A0A9X4XHF6"/>
<evidence type="ECO:0000256" key="6">
    <source>
        <dbReference type="ARBA" id="ARBA00022676"/>
    </source>
</evidence>
<evidence type="ECO:0000256" key="14">
    <source>
        <dbReference type="ARBA" id="ARBA00048168"/>
    </source>
</evidence>
<dbReference type="GO" id="GO:0050501">
    <property type="term" value="F:hyaluronan synthase activity"/>
    <property type="evidence" value="ECO:0007669"/>
    <property type="project" value="UniProtKB-EC"/>
</dbReference>
<organism evidence="17 18">
    <name type="scientific">Turicibacter sanguinis</name>
    <dbReference type="NCBI Taxonomy" id="154288"/>
    <lineage>
        <taxon>Bacteria</taxon>
        <taxon>Bacillati</taxon>
        <taxon>Bacillota</taxon>
        <taxon>Erysipelotrichia</taxon>
        <taxon>Erysipelotrichales</taxon>
        <taxon>Turicibacteraceae</taxon>
        <taxon>Turicibacter</taxon>
    </lineage>
</organism>
<dbReference type="Gene3D" id="3.90.550.10">
    <property type="entry name" value="Spore Coat Polysaccharide Biosynthesis Protein SpsA, Chain A"/>
    <property type="match status" value="1"/>
</dbReference>
<evidence type="ECO:0000256" key="13">
    <source>
        <dbReference type="ARBA" id="ARBA00047709"/>
    </source>
</evidence>
<proteinExistence type="inferred from homology"/>
<dbReference type="EMBL" id="WMQE01000047">
    <property type="protein sequence ID" value="MTK22655.1"/>
    <property type="molecule type" value="Genomic_DNA"/>
</dbReference>
<evidence type="ECO:0000256" key="7">
    <source>
        <dbReference type="ARBA" id="ARBA00022679"/>
    </source>
</evidence>
<evidence type="ECO:0000256" key="1">
    <source>
        <dbReference type="ARBA" id="ARBA00004236"/>
    </source>
</evidence>
<evidence type="ECO:0000256" key="2">
    <source>
        <dbReference type="ARBA" id="ARBA00004698"/>
    </source>
</evidence>
<dbReference type="Pfam" id="PF00535">
    <property type="entry name" value="Glycos_transf_2"/>
    <property type="match status" value="1"/>
</dbReference>
<comment type="function">
    <text evidence="9">Glycosaminoglycan synthesis. The hyaluronic acid capsule is involved in the pathogenicity of group A Streptococci; it may be the major virulence determinant.</text>
</comment>
<evidence type="ECO:0000313" key="17">
    <source>
        <dbReference type="EMBL" id="MTK22655.1"/>
    </source>
</evidence>
<keyword evidence="15" id="KW-0812">Transmembrane</keyword>
<feature type="transmembrane region" description="Helical" evidence="15">
    <location>
        <begin position="320"/>
        <end position="343"/>
    </location>
</feature>
<feature type="transmembrane region" description="Helical" evidence="15">
    <location>
        <begin position="349"/>
        <end position="366"/>
    </location>
</feature>
<comment type="similarity">
    <text evidence="3">Belongs to the NodC/HAS family.</text>
</comment>
<dbReference type="InterPro" id="IPR001173">
    <property type="entry name" value="Glyco_trans_2-like"/>
</dbReference>
<comment type="catalytic activity">
    <reaction evidence="14">
        <text>N-acetyl-beta-D-glucosaminyl-(1-&gt;4)-[hyaluronan](n) + UDP-alpha-D-glucuronate = [hyaluronan](n+1) + UDP + H(+)</text>
        <dbReference type="Rhea" id="RHEA:12528"/>
        <dbReference type="Rhea" id="RHEA-COMP:12585"/>
        <dbReference type="Rhea" id="RHEA-COMP:12587"/>
        <dbReference type="ChEBI" id="CHEBI:15378"/>
        <dbReference type="ChEBI" id="CHEBI:58052"/>
        <dbReference type="ChEBI" id="CHEBI:58223"/>
        <dbReference type="ChEBI" id="CHEBI:132153"/>
        <dbReference type="ChEBI" id="CHEBI:132154"/>
        <dbReference type="EC" id="2.4.1.212"/>
    </reaction>
</comment>
<protein>
    <recommendedName>
        <fullName evidence="10">Hyaluronan synthase</fullName>
        <ecNumber evidence="4">2.4.1.212</ecNumber>
    </recommendedName>
    <alternativeName>
        <fullName evidence="12">Hyaluronate synthase</fullName>
    </alternativeName>
    <alternativeName>
        <fullName evidence="11">Hyaluronic acid synthase</fullName>
    </alternativeName>
</protein>
<evidence type="ECO:0000313" key="18">
    <source>
        <dbReference type="Proteomes" id="UP000487649"/>
    </source>
</evidence>
<gene>
    <name evidence="17" type="ORF">GMA92_14700</name>
</gene>
<dbReference type="Proteomes" id="UP000487649">
    <property type="component" value="Unassembled WGS sequence"/>
</dbReference>
<evidence type="ECO:0000256" key="15">
    <source>
        <dbReference type="SAM" id="Phobius"/>
    </source>
</evidence>
<keyword evidence="15" id="KW-1133">Transmembrane helix</keyword>
<dbReference type="GO" id="GO:0085029">
    <property type="term" value="P:extracellular matrix assembly"/>
    <property type="evidence" value="ECO:0007669"/>
    <property type="project" value="TreeGrafter"/>
</dbReference>
<keyword evidence="5" id="KW-1003">Cell membrane</keyword>